<proteinExistence type="predicted"/>
<dbReference type="RefSeq" id="WP_172532991.1">
    <property type="nucleotide sequence ID" value="NZ_CP118709.1"/>
</dbReference>
<keyword evidence="1" id="KW-1133">Transmembrane helix</keyword>
<reference evidence="2" key="1">
    <citation type="submission" date="2022-02" db="EMBL/GenBank/DDBJ databases">
        <title>Emergence and expansion in Europe of a Vibrio aestuarianus clonal complex pathogenic for oysters.</title>
        <authorList>
            <person name="Mesnil A."/>
            <person name="Travers M.-A."/>
        </authorList>
    </citation>
    <scope>NUCLEOTIDE SEQUENCE</scope>
    <source>
        <strain evidence="3">151-ITT-15-cp-1</strain>
        <strain evidence="2">19_064_11T1</strain>
        <strain evidence="4">U29</strain>
    </source>
</reference>
<evidence type="ECO:0000256" key="1">
    <source>
        <dbReference type="SAM" id="Phobius"/>
    </source>
</evidence>
<name>A0A7X6S6Q6_9VIBR</name>
<dbReference type="Proteomes" id="UP001140973">
    <property type="component" value="Unassembled WGS sequence"/>
</dbReference>
<dbReference type="EMBL" id="CP118709">
    <property type="protein sequence ID" value="WGK82674.1"/>
    <property type="molecule type" value="Genomic_DNA"/>
</dbReference>
<sequence length="109" mass="12281">MAAEKLTKHRLAQITITLIILVGAFIWRTLSYNNLEQKTCNPHPNCSVFVNGEKITIVKSADNPLQLVLSPFSSEVYIQTNGIITHNADYWLIQPNSLNSPIKFSIIEK</sequence>
<dbReference type="EMBL" id="JAKNAP010000001">
    <property type="protein sequence ID" value="MDE1355799.1"/>
    <property type="molecule type" value="Genomic_DNA"/>
</dbReference>
<accession>A0A7X6S6Q6</accession>
<dbReference type="AlphaFoldDB" id="A0A7X6S6Q6"/>
<evidence type="ECO:0000313" key="5">
    <source>
        <dbReference type="Proteomes" id="UP001140979"/>
    </source>
</evidence>
<evidence type="ECO:0000313" key="3">
    <source>
        <dbReference type="EMBL" id="MDE1355799.1"/>
    </source>
</evidence>
<organism evidence="2 5">
    <name type="scientific">Vibrio aestuarianus</name>
    <dbReference type="NCBI Taxonomy" id="28171"/>
    <lineage>
        <taxon>Bacteria</taxon>
        <taxon>Pseudomonadati</taxon>
        <taxon>Pseudomonadota</taxon>
        <taxon>Gammaproteobacteria</taxon>
        <taxon>Vibrionales</taxon>
        <taxon>Vibrionaceae</taxon>
        <taxon>Vibrio</taxon>
    </lineage>
</organism>
<evidence type="ECO:0000313" key="2">
    <source>
        <dbReference type="EMBL" id="MDE1242398.1"/>
    </source>
</evidence>
<gene>
    <name evidence="3" type="ORF">L9W73_00510</name>
    <name evidence="2" type="ORF">L9W94_09600</name>
    <name evidence="4" type="ORF">PYE51_05350</name>
</gene>
<evidence type="ECO:0000313" key="4">
    <source>
        <dbReference type="EMBL" id="WGK82674.1"/>
    </source>
</evidence>
<feature type="transmembrane region" description="Helical" evidence="1">
    <location>
        <begin position="12"/>
        <end position="30"/>
    </location>
</feature>
<keyword evidence="1" id="KW-0472">Membrane</keyword>
<protein>
    <submittedName>
        <fullName evidence="2">Uncharacterized protein</fullName>
    </submittedName>
</protein>
<dbReference type="Proteomes" id="UP001239257">
    <property type="component" value="Chromosome 1"/>
</dbReference>
<dbReference type="Proteomes" id="UP001140979">
    <property type="component" value="Unassembled WGS sequence"/>
</dbReference>
<keyword evidence="1" id="KW-0812">Transmembrane</keyword>
<dbReference type="EMBL" id="JAKNBA010000014">
    <property type="protein sequence ID" value="MDE1242398.1"/>
    <property type="molecule type" value="Genomic_DNA"/>
</dbReference>